<reference evidence="1" key="1">
    <citation type="submission" date="2008-12" db="EMBL/GenBank/DDBJ databases">
        <authorList>
            <person name="Fraser-Liggett C.M."/>
            <person name="Mongodin E.F."/>
            <person name="Casjens B."/>
            <person name="Dunn J."/>
            <person name="Luft B."/>
            <person name="Qiu W."/>
            <person name="Schutzer S."/>
            <person name="Sebastian Y."/>
        </authorList>
    </citation>
    <scope>NUCLEOTIDE SEQUENCE [LARGE SCALE GENOMIC DNA]</scope>
    <source>
        <strain evidence="1">PBr</strain>
        <plasmid evidence="1">PBr_lp25</plasmid>
    </source>
</reference>
<organism evidence="1 2">
    <name type="scientific">Borreliella garinii PBr</name>
    <dbReference type="NCBI Taxonomy" id="498743"/>
    <lineage>
        <taxon>Bacteria</taxon>
        <taxon>Pseudomonadati</taxon>
        <taxon>Spirochaetota</taxon>
        <taxon>Spirochaetia</taxon>
        <taxon>Spirochaetales</taxon>
        <taxon>Borreliaceae</taxon>
        <taxon>Borreliella</taxon>
    </lineage>
</organism>
<evidence type="ECO:0000313" key="1">
    <source>
        <dbReference type="EMBL" id="ACL34439.1"/>
    </source>
</evidence>
<keyword evidence="1" id="KW-0614">Plasmid</keyword>
<keyword evidence="2" id="KW-1185">Reference proteome</keyword>
<gene>
    <name evidence="1" type="ORF">BGAPBR_E0027</name>
</gene>
<accession>B8F0K7</accession>
<evidence type="ECO:0000313" key="2">
    <source>
        <dbReference type="Proteomes" id="UP000006103"/>
    </source>
</evidence>
<dbReference type="AlphaFoldDB" id="B8F0K7"/>
<sequence>MISINYLFSLKIIIEFVLKLSKLKPIFSYSSLINYQY</sequence>
<protein>
    <submittedName>
        <fullName evidence="1">Uncharacterized protein</fullName>
    </submittedName>
</protein>
<proteinExistence type="predicted"/>
<dbReference type="Proteomes" id="UP000006103">
    <property type="component" value="Plasmid PBr_lp25"/>
</dbReference>
<dbReference type="EMBL" id="CP001301">
    <property type="protein sequence ID" value="ACL34439.1"/>
    <property type="molecule type" value="Genomic_DNA"/>
</dbReference>
<geneLocation type="plasmid" evidence="1 2">
    <name>PBr_lp25</name>
</geneLocation>
<name>B8F0K7_BORGR</name>